<keyword evidence="8" id="KW-1133">Transmembrane helix</keyword>
<evidence type="ECO:0000256" key="5">
    <source>
        <dbReference type="ARBA" id="ARBA00023136"/>
    </source>
</evidence>
<dbReference type="InterPro" id="IPR003599">
    <property type="entry name" value="Ig_sub"/>
</dbReference>
<comment type="subcellular location">
    <subcellularLocation>
        <location evidence="1">Cell membrane</location>
    </subcellularLocation>
</comment>
<dbReference type="InterPro" id="IPR007110">
    <property type="entry name" value="Ig-like_dom"/>
</dbReference>
<accession>A0A8S4BIR8</accession>
<dbReference type="InterPro" id="IPR013106">
    <property type="entry name" value="Ig_V-set"/>
</dbReference>
<evidence type="ECO:0000259" key="9">
    <source>
        <dbReference type="PROSITE" id="PS50835"/>
    </source>
</evidence>
<sequence length="303" mass="34551">MARLRIGVRSAAKGPASLLIELSECKNRHQTGFMSDLPQSVQAGRPLQRSDTVSGYSGRRWAQCVAFCHHDGISGSVKEVTARPGENITLYCDCNKSTGVYIVWFRNCSHENQPTLVLNSRLSWSQQCPRFIFIKNSTSYDLLITNITDSDEGVYYCGTKETKVEEIKKITSRDIYRYSNITTRLTVKPSWLHVDGNKTQQHGHLDCNFHRDVNWKLLFFLCLSFAFVFALFSSLLVYKLCRKTVEDTQDNEKLRAVTRKPREGEDVCYAALEIRQASQRPKRKSTAKSSDFCTYSAINTSRV</sequence>
<keyword evidence="11" id="KW-1185">Reference proteome</keyword>
<dbReference type="AlphaFoldDB" id="A0A8S4BIR8"/>
<keyword evidence="2" id="KW-1003">Cell membrane</keyword>
<keyword evidence="5 8" id="KW-0472">Membrane</keyword>
<protein>
    <submittedName>
        <fullName evidence="10">(Atlantic silverside) hypothetical protein</fullName>
    </submittedName>
</protein>
<dbReference type="GO" id="GO:0002376">
    <property type="term" value="P:immune system process"/>
    <property type="evidence" value="ECO:0007669"/>
    <property type="project" value="UniProtKB-KW"/>
</dbReference>
<evidence type="ECO:0000256" key="6">
    <source>
        <dbReference type="ARBA" id="ARBA00023157"/>
    </source>
</evidence>
<dbReference type="GO" id="GO:0009617">
    <property type="term" value="P:response to bacterium"/>
    <property type="evidence" value="ECO:0007669"/>
    <property type="project" value="TreeGrafter"/>
</dbReference>
<keyword evidence="3" id="KW-0732">Signal</keyword>
<dbReference type="GO" id="GO:0005886">
    <property type="term" value="C:plasma membrane"/>
    <property type="evidence" value="ECO:0007669"/>
    <property type="project" value="UniProtKB-SubCell"/>
</dbReference>
<keyword evidence="7" id="KW-0325">Glycoprotein</keyword>
<dbReference type="PROSITE" id="PS50835">
    <property type="entry name" value="IG_LIKE"/>
    <property type="match status" value="1"/>
</dbReference>
<evidence type="ECO:0000256" key="7">
    <source>
        <dbReference type="ARBA" id="ARBA00023180"/>
    </source>
</evidence>
<dbReference type="OrthoDB" id="10010359at2759"/>
<keyword evidence="6" id="KW-1015">Disulfide bond</keyword>
<evidence type="ECO:0000313" key="10">
    <source>
        <dbReference type="EMBL" id="CAG5940972.1"/>
    </source>
</evidence>
<dbReference type="Proteomes" id="UP000677803">
    <property type="component" value="Unassembled WGS sequence"/>
</dbReference>
<keyword evidence="8" id="KW-0812">Transmembrane</keyword>
<evidence type="ECO:0000313" key="11">
    <source>
        <dbReference type="Proteomes" id="UP000677803"/>
    </source>
</evidence>
<gene>
    <name evidence="10" type="ORF">MMEN_LOCUS13914</name>
</gene>
<evidence type="ECO:0000256" key="8">
    <source>
        <dbReference type="SAM" id="Phobius"/>
    </source>
</evidence>
<reference evidence="10" key="1">
    <citation type="submission" date="2021-05" db="EMBL/GenBank/DDBJ databases">
        <authorList>
            <person name="Tigano A."/>
        </authorList>
    </citation>
    <scope>NUCLEOTIDE SEQUENCE</scope>
</reference>
<dbReference type="InterPro" id="IPR013783">
    <property type="entry name" value="Ig-like_fold"/>
</dbReference>
<organism evidence="10 11">
    <name type="scientific">Menidia menidia</name>
    <name type="common">Atlantic silverside</name>
    <dbReference type="NCBI Taxonomy" id="238744"/>
    <lineage>
        <taxon>Eukaryota</taxon>
        <taxon>Metazoa</taxon>
        <taxon>Chordata</taxon>
        <taxon>Craniata</taxon>
        <taxon>Vertebrata</taxon>
        <taxon>Euteleostomi</taxon>
        <taxon>Actinopterygii</taxon>
        <taxon>Neopterygii</taxon>
        <taxon>Teleostei</taxon>
        <taxon>Neoteleostei</taxon>
        <taxon>Acanthomorphata</taxon>
        <taxon>Ovalentaria</taxon>
        <taxon>Atherinomorphae</taxon>
        <taxon>Atheriniformes</taxon>
        <taxon>Atherinopsidae</taxon>
        <taxon>Menidiinae</taxon>
        <taxon>Menidia</taxon>
    </lineage>
</organism>
<feature type="transmembrane region" description="Helical" evidence="8">
    <location>
        <begin position="217"/>
        <end position="238"/>
    </location>
</feature>
<feature type="domain" description="Ig-like" evidence="9">
    <location>
        <begin position="71"/>
        <end position="171"/>
    </location>
</feature>
<keyword evidence="4" id="KW-0391">Immunity</keyword>
<dbReference type="PANTHER" id="PTHR19433:SF111">
    <property type="entry name" value="T CELL RECEPTOR ALPHA VARIABLE 4"/>
    <property type="match status" value="1"/>
</dbReference>
<dbReference type="Pfam" id="PF07686">
    <property type="entry name" value="V-set"/>
    <property type="match status" value="1"/>
</dbReference>
<dbReference type="Gene3D" id="2.60.40.10">
    <property type="entry name" value="Immunoglobulins"/>
    <property type="match status" value="1"/>
</dbReference>
<dbReference type="EMBL" id="CAJRST010016668">
    <property type="protein sequence ID" value="CAG5940972.1"/>
    <property type="molecule type" value="Genomic_DNA"/>
</dbReference>
<dbReference type="PANTHER" id="PTHR19433">
    <property type="entry name" value="T-CELL RECEPTOR ALPHA CHAIN V REGION-RELATED"/>
    <property type="match status" value="1"/>
</dbReference>
<dbReference type="InterPro" id="IPR036179">
    <property type="entry name" value="Ig-like_dom_sf"/>
</dbReference>
<evidence type="ECO:0000256" key="4">
    <source>
        <dbReference type="ARBA" id="ARBA00022859"/>
    </source>
</evidence>
<name>A0A8S4BIR8_9TELE</name>
<comment type="caution">
    <text evidence="10">The sequence shown here is derived from an EMBL/GenBank/DDBJ whole genome shotgun (WGS) entry which is preliminary data.</text>
</comment>
<proteinExistence type="predicted"/>
<dbReference type="InterPro" id="IPR052051">
    <property type="entry name" value="TCR_complex_component"/>
</dbReference>
<evidence type="ECO:0000256" key="2">
    <source>
        <dbReference type="ARBA" id="ARBA00022475"/>
    </source>
</evidence>
<dbReference type="SUPFAM" id="SSF48726">
    <property type="entry name" value="Immunoglobulin"/>
    <property type="match status" value="1"/>
</dbReference>
<evidence type="ECO:0000256" key="1">
    <source>
        <dbReference type="ARBA" id="ARBA00004236"/>
    </source>
</evidence>
<dbReference type="SMART" id="SM00409">
    <property type="entry name" value="IG"/>
    <property type="match status" value="1"/>
</dbReference>
<evidence type="ECO:0000256" key="3">
    <source>
        <dbReference type="ARBA" id="ARBA00022729"/>
    </source>
</evidence>